<keyword evidence="7 10" id="KW-0406">Ion transport</keyword>
<sequence length="150" mass="16279">MNQNHVKQGLEHSRKFLDEFRAFALKGNVMDMAIGVIIGASFQSIVASLTGDILNPLLGIAFSTDFSNVVIPLPNGADPLRIGAFLSAVINFVIMAFVLFCLVKFMGRLMRIGQRKKEAAEAAAKPAGPTQEELLAKILAELQAQNHRDA</sequence>
<dbReference type="NCBIfam" id="TIGR00220">
    <property type="entry name" value="mscL"/>
    <property type="match status" value="1"/>
</dbReference>
<dbReference type="PRINTS" id="PR01264">
    <property type="entry name" value="MECHCHANNEL"/>
</dbReference>
<evidence type="ECO:0000256" key="1">
    <source>
        <dbReference type="ARBA" id="ARBA00004651"/>
    </source>
</evidence>
<feature type="transmembrane region" description="Helical" evidence="10">
    <location>
        <begin position="82"/>
        <end position="107"/>
    </location>
</feature>
<name>A0A9D2JAU3_9FIRM</name>
<organism evidence="11 12">
    <name type="scientific">Candidatus Gemmiger excrementigallinarum</name>
    <dbReference type="NCBI Taxonomy" id="2838609"/>
    <lineage>
        <taxon>Bacteria</taxon>
        <taxon>Bacillati</taxon>
        <taxon>Bacillota</taxon>
        <taxon>Clostridia</taxon>
        <taxon>Eubacteriales</taxon>
        <taxon>Gemmiger</taxon>
    </lineage>
</organism>
<comment type="subcellular location">
    <subcellularLocation>
        <location evidence="1 10">Cell membrane</location>
        <topology evidence="1 10">Multi-pass membrane protein</topology>
    </subcellularLocation>
</comment>
<evidence type="ECO:0000256" key="4">
    <source>
        <dbReference type="ARBA" id="ARBA00022475"/>
    </source>
</evidence>
<evidence type="ECO:0000256" key="8">
    <source>
        <dbReference type="ARBA" id="ARBA00023136"/>
    </source>
</evidence>
<evidence type="ECO:0000256" key="6">
    <source>
        <dbReference type="ARBA" id="ARBA00022989"/>
    </source>
</evidence>
<dbReference type="Proteomes" id="UP000824048">
    <property type="component" value="Unassembled WGS sequence"/>
</dbReference>
<evidence type="ECO:0000256" key="2">
    <source>
        <dbReference type="ARBA" id="ARBA00007254"/>
    </source>
</evidence>
<keyword evidence="5 10" id="KW-0812">Transmembrane</keyword>
<comment type="caution">
    <text evidence="11">The sequence shown here is derived from an EMBL/GenBank/DDBJ whole genome shotgun (WGS) entry which is preliminary data.</text>
</comment>
<dbReference type="HAMAP" id="MF_00115">
    <property type="entry name" value="MscL"/>
    <property type="match status" value="1"/>
</dbReference>
<evidence type="ECO:0000313" key="11">
    <source>
        <dbReference type="EMBL" id="HIZ42863.1"/>
    </source>
</evidence>
<dbReference type="InterPro" id="IPR037673">
    <property type="entry name" value="MSC/AndL"/>
</dbReference>
<dbReference type="GO" id="GO:0008381">
    <property type="term" value="F:mechanosensitive monoatomic ion channel activity"/>
    <property type="evidence" value="ECO:0007669"/>
    <property type="project" value="UniProtKB-UniRule"/>
</dbReference>
<evidence type="ECO:0000256" key="10">
    <source>
        <dbReference type="HAMAP-Rule" id="MF_00115"/>
    </source>
</evidence>
<evidence type="ECO:0000256" key="9">
    <source>
        <dbReference type="ARBA" id="ARBA00023303"/>
    </source>
</evidence>
<dbReference type="InterPro" id="IPR001185">
    <property type="entry name" value="MS_channel"/>
</dbReference>
<dbReference type="AlphaFoldDB" id="A0A9D2JAU3"/>
<comment type="function">
    <text evidence="10">Channel that opens in response to stretch forces in the membrane lipid bilayer. May participate in the regulation of osmotic pressure changes within the cell.</text>
</comment>
<dbReference type="PANTHER" id="PTHR30266:SF2">
    <property type="entry name" value="LARGE-CONDUCTANCE MECHANOSENSITIVE CHANNEL"/>
    <property type="match status" value="1"/>
</dbReference>
<keyword evidence="8 10" id="KW-0472">Membrane</keyword>
<keyword evidence="4 10" id="KW-1003">Cell membrane</keyword>
<protein>
    <recommendedName>
        <fullName evidence="10">Large-conductance mechanosensitive channel</fullName>
    </recommendedName>
</protein>
<evidence type="ECO:0000256" key="3">
    <source>
        <dbReference type="ARBA" id="ARBA00022448"/>
    </source>
</evidence>
<dbReference type="GO" id="GO:0005886">
    <property type="term" value="C:plasma membrane"/>
    <property type="evidence" value="ECO:0007669"/>
    <property type="project" value="UniProtKB-SubCell"/>
</dbReference>
<dbReference type="PROSITE" id="PS01327">
    <property type="entry name" value="MSCL"/>
    <property type="match status" value="1"/>
</dbReference>
<evidence type="ECO:0000256" key="5">
    <source>
        <dbReference type="ARBA" id="ARBA00022692"/>
    </source>
</evidence>
<proteinExistence type="inferred from homology"/>
<comment type="similarity">
    <text evidence="2 10">Belongs to the MscL family.</text>
</comment>
<keyword evidence="6 10" id="KW-1133">Transmembrane helix</keyword>
<dbReference type="SUPFAM" id="SSF81330">
    <property type="entry name" value="Gated mechanosensitive channel"/>
    <property type="match status" value="1"/>
</dbReference>
<comment type="subunit">
    <text evidence="10">Homopentamer.</text>
</comment>
<evidence type="ECO:0000256" key="7">
    <source>
        <dbReference type="ARBA" id="ARBA00023065"/>
    </source>
</evidence>
<accession>A0A9D2JAU3</accession>
<feature type="transmembrane region" description="Helical" evidence="10">
    <location>
        <begin position="29"/>
        <end position="49"/>
    </location>
</feature>
<reference evidence="11" key="2">
    <citation type="submission" date="2021-04" db="EMBL/GenBank/DDBJ databases">
        <authorList>
            <person name="Gilroy R."/>
        </authorList>
    </citation>
    <scope>NUCLEOTIDE SEQUENCE</scope>
    <source>
        <strain evidence="11">ChiSxjej1B13-11774</strain>
    </source>
</reference>
<gene>
    <name evidence="10 11" type="primary">mscL</name>
    <name evidence="11" type="ORF">H9811_09925</name>
</gene>
<keyword evidence="9 10" id="KW-0407">Ion channel</keyword>
<keyword evidence="3 10" id="KW-0813">Transport</keyword>
<dbReference type="EMBL" id="DXBP01000059">
    <property type="protein sequence ID" value="HIZ42863.1"/>
    <property type="molecule type" value="Genomic_DNA"/>
</dbReference>
<dbReference type="Pfam" id="PF01741">
    <property type="entry name" value="MscL"/>
    <property type="match status" value="1"/>
</dbReference>
<reference evidence="11" key="1">
    <citation type="journal article" date="2021" name="PeerJ">
        <title>Extensive microbial diversity within the chicken gut microbiome revealed by metagenomics and culture.</title>
        <authorList>
            <person name="Gilroy R."/>
            <person name="Ravi A."/>
            <person name="Getino M."/>
            <person name="Pursley I."/>
            <person name="Horton D.L."/>
            <person name="Alikhan N.F."/>
            <person name="Baker D."/>
            <person name="Gharbi K."/>
            <person name="Hall N."/>
            <person name="Watson M."/>
            <person name="Adriaenssens E.M."/>
            <person name="Foster-Nyarko E."/>
            <person name="Jarju S."/>
            <person name="Secka A."/>
            <person name="Antonio M."/>
            <person name="Oren A."/>
            <person name="Chaudhuri R.R."/>
            <person name="La Ragione R."/>
            <person name="Hildebrand F."/>
            <person name="Pallen M.J."/>
        </authorList>
    </citation>
    <scope>NUCLEOTIDE SEQUENCE</scope>
    <source>
        <strain evidence="11">ChiSxjej1B13-11774</strain>
    </source>
</reference>
<dbReference type="InterPro" id="IPR036019">
    <property type="entry name" value="MscL_channel"/>
</dbReference>
<dbReference type="Gene3D" id="1.10.1200.120">
    <property type="entry name" value="Large-conductance mechanosensitive channel, MscL, domain 1"/>
    <property type="match status" value="1"/>
</dbReference>
<dbReference type="InterPro" id="IPR019823">
    <property type="entry name" value="Mechanosensitive_channel_CS"/>
</dbReference>
<evidence type="ECO:0000313" key="12">
    <source>
        <dbReference type="Proteomes" id="UP000824048"/>
    </source>
</evidence>
<dbReference type="PANTHER" id="PTHR30266">
    <property type="entry name" value="MECHANOSENSITIVE CHANNEL MSCL"/>
    <property type="match status" value="1"/>
</dbReference>